<keyword evidence="3" id="KW-0964">Secreted</keyword>
<comment type="caution">
    <text evidence="13">The sequence shown here is derived from an EMBL/GenBank/DDBJ whole genome shotgun (WGS) entry which is preliminary data.</text>
</comment>
<dbReference type="EMBL" id="JAPEUY010000007">
    <property type="protein sequence ID" value="KAJ4371417.1"/>
    <property type="molecule type" value="Genomic_DNA"/>
</dbReference>
<dbReference type="GO" id="GO:0071555">
    <property type="term" value="P:cell wall organization"/>
    <property type="evidence" value="ECO:0007669"/>
    <property type="project" value="UniProtKB-KW"/>
</dbReference>
<dbReference type="OrthoDB" id="1887033at2759"/>
<evidence type="ECO:0000313" key="13">
    <source>
        <dbReference type="EMBL" id="KAJ4371417.1"/>
    </source>
</evidence>
<dbReference type="GO" id="GO:0005576">
    <property type="term" value="C:extracellular region"/>
    <property type="evidence" value="ECO:0007669"/>
    <property type="project" value="UniProtKB-SubCell"/>
</dbReference>
<feature type="chain" id="PRO_5040944602" description="glucan 1,3-beta-glucosidase" evidence="11">
    <location>
        <begin position="19"/>
        <end position="460"/>
    </location>
</feature>
<evidence type="ECO:0000256" key="2">
    <source>
        <dbReference type="ARBA" id="ARBA00005641"/>
    </source>
</evidence>
<dbReference type="Pfam" id="PF00150">
    <property type="entry name" value="Cellulase"/>
    <property type="match status" value="1"/>
</dbReference>
<dbReference type="PANTHER" id="PTHR31297">
    <property type="entry name" value="GLUCAN ENDO-1,6-BETA-GLUCOSIDASE B"/>
    <property type="match status" value="1"/>
</dbReference>
<evidence type="ECO:0000256" key="1">
    <source>
        <dbReference type="ARBA" id="ARBA00004613"/>
    </source>
</evidence>
<dbReference type="Proteomes" id="UP001140560">
    <property type="component" value="Unassembled WGS sequence"/>
</dbReference>
<evidence type="ECO:0000256" key="3">
    <source>
        <dbReference type="ARBA" id="ARBA00022525"/>
    </source>
</evidence>
<evidence type="ECO:0000256" key="10">
    <source>
        <dbReference type="RuleBase" id="RU361153"/>
    </source>
</evidence>
<evidence type="ECO:0000256" key="5">
    <source>
        <dbReference type="ARBA" id="ARBA00022801"/>
    </source>
</evidence>
<dbReference type="EC" id="3.2.1.58" evidence="9"/>
<evidence type="ECO:0000259" key="12">
    <source>
        <dbReference type="Pfam" id="PF00150"/>
    </source>
</evidence>
<comment type="similarity">
    <text evidence="2 10">Belongs to the glycosyl hydrolase 5 (cellulase A) family.</text>
</comment>
<dbReference type="GO" id="GO:0009986">
    <property type="term" value="C:cell surface"/>
    <property type="evidence" value="ECO:0007669"/>
    <property type="project" value="TreeGrafter"/>
</dbReference>
<protein>
    <recommendedName>
        <fullName evidence="9">glucan 1,3-beta-glucosidase</fullName>
        <ecNumber evidence="9">3.2.1.58</ecNumber>
    </recommendedName>
</protein>
<dbReference type="AlphaFoldDB" id="A0A9W9CND2"/>
<keyword evidence="6 10" id="KW-0326">Glycosidase</keyword>
<dbReference type="InterPro" id="IPR001547">
    <property type="entry name" value="Glyco_hydro_5"/>
</dbReference>
<evidence type="ECO:0000256" key="9">
    <source>
        <dbReference type="ARBA" id="ARBA00038929"/>
    </source>
</evidence>
<dbReference type="GO" id="GO:0009251">
    <property type="term" value="P:glucan catabolic process"/>
    <property type="evidence" value="ECO:0007669"/>
    <property type="project" value="TreeGrafter"/>
</dbReference>
<keyword evidence="7" id="KW-0961">Cell wall biogenesis/degradation</keyword>
<comment type="catalytic activity">
    <reaction evidence="8">
        <text>Successive hydrolysis of beta-D-glucose units from the non-reducing ends of (1-&gt;3)-beta-D-glucans, releasing alpha-glucose.</text>
        <dbReference type="EC" id="3.2.1.58"/>
    </reaction>
</comment>
<gene>
    <name evidence="13" type="ORF">N0V83_004634</name>
</gene>
<evidence type="ECO:0000256" key="6">
    <source>
        <dbReference type="ARBA" id="ARBA00023295"/>
    </source>
</evidence>
<organism evidence="13 14">
    <name type="scientific">Neocucurbitaria cava</name>
    <dbReference type="NCBI Taxonomy" id="798079"/>
    <lineage>
        <taxon>Eukaryota</taxon>
        <taxon>Fungi</taxon>
        <taxon>Dikarya</taxon>
        <taxon>Ascomycota</taxon>
        <taxon>Pezizomycotina</taxon>
        <taxon>Dothideomycetes</taxon>
        <taxon>Pleosporomycetidae</taxon>
        <taxon>Pleosporales</taxon>
        <taxon>Pleosporineae</taxon>
        <taxon>Cucurbitariaceae</taxon>
        <taxon>Neocucurbitaria</taxon>
    </lineage>
</organism>
<sequence>MRVSLLLSAAVLSTGINAAPVANPTPGLLSGLLTTITNDLNRLLTSLGVKVRTDAAKLHGATINYHDQSPFTFPVVTPSLRRFVHDIIWGKGVNGANFINWRTFKANGANLGGWLEKEKTHDPIWWDSVGGADAPDEWTLCESLGSACGPAFEARYASFLNTSTIDKLASVGVNTLRIPTTYAAWINVPSSKLWHGNQQAYLKTITDYAITKYGMHIIVGLHSLPGGVNNLDIGEALLHDAWFYSTENLNYSFQAINAILSFIKSSGHMNAFTIAPINEASDNLAGFGSAAGLSDNATNWVNTYIDGCLKQIAAVDKRIPLMLQDNFKGASYWAPFYDASTNLVFDSHVYYFAAAGTYSEYVNPAVCGQAQYIAGETKFPVFIGEWSLQAMYNNTFEGRKSVFDTQRYAWQKYVAGGAFWTAVSYATAAVDGEGTQRDYWSYIDLINAGVITSATNASYC</sequence>
<dbReference type="GO" id="GO:0004338">
    <property type="term" value="F:glucan exo-1,3-beta-glucosidase activity"/>
    <property type="evidence" value="ECO:0007669"/>
    <property type="project" value="UniProtKB-EC"/>
</dbReference>
<dbReference type="InterPro" id="IPR050386">
    <property type="entry name" value="Glycosyl_hydrolase_5"/>
</dbReference>
<reference evidence="13" key="1">
    <citation type="submission" date="2022-10" db="EMBL/GenBank/DDBJ databases">
        <title>Tapping the CABI collections for fungal endophytes: first genome assemblies for Collariella, Neodidymelliopsis, Ascochyta clinopodiicola, Didymella pomorum, Didymosphaeria variabile, Neocosmospora piperis and Neocucurbitaria cava.</title>
        <authorList>
            <person name="Hill R."/>
        </authorList>
    </citation>
    <scope>NUCLEOTIDE SEQUENCE</scope>
    <source>
        <strain evidence="13">IMI 356814</strain>
    </source>
</reference>
<dbReference type="PANTHER" id="PTHR31297:SF1">
    <property type="entry name" value="GLUCAN 1,3-BETA-GLUCOSIDASE I_II-RELATED"/>
    <property type="match status" value="1"/>
</dbReference>
<evidence type="ECO:0000313" key="14">
    <source>
        <dbReference type="Proteomes" id="UP001140560"/>
    </source>
</evidence>
<dbReference type="SUPFAM" id="SSF51445">
    <property type="entry name" value="(Trans)glycosidases"/>
    <property type="match status" value="1"/>
</dbReference>
<keyword evidence="4 11" id="KW-0732">Signal</keyword>
<evidence type="ECO:0000256" key="11">
    <source>
        <dbReference type="SAM" id="SignalP"/>
    </source>
</evidence>
<feature type="domain" description="Glycoside hydrolase family 5" evidence="12">
    <location>
        <begin position="160"/>
        <end position="413"/>
    </location>
</feature>
<evidence type="ECO:0000256" key="7">
    <source>
        <dbReference type="ARBA" id="ARBA00023316"/>
    </source>
</evidence>
<evidence type="ECO:0000256" key="8">
    <source>
        <dbReference type="ARBA" id="ARBA00036824"/>
    </source>
</evidence>
<keyword evidence="5 10" id="KW-0378">Hydrolase</keyword>
<accession>A0A9W9CND2</accession>
<dbReference type="InterPro" id="IPR017853">
    <property type="entry name" value="GH"/>
</dbReference>
<proteinExistence type="inferred from homology"/>
<comment type="subcellular location">
    <subcellularLocation>
        <location evidence="1">Secreted</location>
    </subcellularLocation>
</comment>
<feature type="signal peptide" evidence="11">
    <location>
        <begin position="1"/>
        <end position="18"/>
    </location>
</feature>
<evidence type="ECO:0000256" key="4">
    <source>
        <dbReference type="ARBA" id="ARBA00022729"/>
    </source>
</evidence>
<keyword evidence="14" id="KW-1185">Reference proteome</keyword>
<dbReference type="Gene3D" id="3.20.20.80">
    <property type="entry name" value="Glycosidases"/>
    <property type="match status" value="1"/>
</dbReference>
<name>A0A9W9CND2_9PLEO</name>